<dbReference type="PROSITE" id="PS50004">
    <property type="entry name" value="C2"/>
    <property type="match status" value="2"/>
</dbReference>
<evidence type="ECO:0000256" key="2">
    <source>
        <dbReference type="ARBA" id="ARBA00004432"/>
    </source>
</evidence>
<keyword evidence="7" id="KW-0597">Phosphoprotein</keyword>
<dbReference type="InterPro" id="IPR028698">
    <property type="entry name" value="FYVE_RPH3A"/>
</dbReference>
<dbReference type="InterPro" id="IPR000008">
    <property type="entry name" value="C2_dom"/>
</dbReference>
<comment type="subunit">
    <text evidence="23">Interacts with RAB3B, RAB3C, RAB3D, RAB8A, RAB27A and RAB27B. Interacts with RAB3A; this interaction recruits RPH3A to synaptic vesicules. Interacts (via C2B domain) with SNAP25. Interacts with deubiquitinating enzyme CAND1; this interaction results in the deubiquitination of RPH3A. Interacts with GRIN2A and DLG4; this ternary complex regulates NMDA receptor composition at postsynaptic membranes. Interacts with SNCA.</text>
</comment>
<dbReference type="PANTHER" id="PTHR45729">
    <property type="entry name" value="RABPHILIN, ISOFORM A"/>
    <property type="match status" value="1"/>
</dbReference>
<feature type="region of interest" description="Disordered" evidence="27">
    <location>
        <begin position="403"/>
        <end position="425"/>
    </location>
</feature>
<feature type="non-terminal residue" evidence="31">
    <location>
        <position position="1"/>
    </location>
</feature>
<keyword evidence="15" id="KW-0770">Synapse</keyword>
<evidence type="ECO:0000256" key="7">
    <source>
        <dbReference type="ARBA" id="ARBA00022553"/>
    </source>
</evidence>
<feature type="domain" description="RabBD" evidence="30">
    <location>
        <begin position="41"/>
        <end position="158"/>
    </location>
</feature>
<sequence>MTDAVVGGSSDRWMCPGDRTMSLRARLPAGWAARGGQPDRQRKGEELTDEEKEIINRVIARAEKMEEMEQERIGRLMTRLEDMRRSVLGDGVNRCILCGEQLGPRGSACVVCEDCKKNVCTKCGVETTNSRPHAIWLCKICSEQREVWKRSGAWFFKGLPKQMLPQPMPISKNKGPQAPSEPRPSEPPAQDQKLPSRAPARGSNCRGDASCLCPGGDKGAHSRWGYPCGVPWLSCSPFNSSQRWWEAPAEPWQSCAQPDRVPGQPAGSRRDNKVKFGCLRGAGGQNTPGANEVPPAASPPLGPMEPARAAAREERGGGYAVPAAREERPVRQPPAFQQPPAVPPAPAAPLRQPPQEEEEEDANSYDSDEGTTLGALEFSLLYDQENSSLHCTLIKAKVSAPLFSSTLSPSDPRSPGGLKPMDSNGLADPYVKLHLLPGASKSNKLRTKTLRNTRNPVWNETLVYHGITDEDMQRKTLRQAEKPRSPVGRISVCDEDKFGHNEFIGETRVSLKKLKANQKKNFNICLERVIPVSFFESYALSPSVPISGCFLLQVDRGGDVEERGKILVSLMYSTQQGGLIVGIVRCVHLAAMDANGYSDPFVKLWLKPDMGKKAKHKTQIKKKTLNPEFNEEFFYDIKHSDLAKKSLDISVWDYDIGKSNDYIGGCQLGITAKGERLKHWYECLKNKDKKIERWHTLQNENHVASD</sequence>
<dbReference type="GO" id="GO:0008270">
    <property type="term" value="F:zinc ion binding"/>
    <property type="evidence" value="ECO:0007669"/>
    <property type="project" value="UniProtKB-KW"/>
</dbReference>
<evidence type="ECO:0000256" key="24">
    <source>
        <dbReference type="ARBA" id="ARBA00074062"/>
    </source>
</evidence>
<comment type="subcellular location">
    <subcellularLocation>
        <location evidence="3">Cell projection</location>
        <location evidence="3">Dendritic spine</location>
    </subcellularLocation>
    <subcellularLocation>
        <location evidence="2">Cytoplasmic vesicle</location>
        <location evidence="2">Secretory vesicle</location>
        <location evidence="2">Synaptic vesicle membrane</location>
    </subcellularLocation>
    <subcellularLocation>
        <location evidence="1">Membrane</location>
        <topology evidence="1">Peripheral membrane protein</topology>
    </subcellularLocation>
    <subcellularLocation>
        <location evidence="21">Postsynaptic cell membrane</location>
    </subcellularLocation>
</comment>
<evidence type="ECO:0000256" key="18">
    <source>
        <dbReference type="ARBA" id="ARBA00023257"/>
    </source>
</evidence>
<evidence type="ECO:0000256" key="17">
    <source>
        <dbReference type="ARBA" id="ARBA00023136"/>
    </source>
</evidence>
<keyword evidence="20" id="KW-0968">Cytoplasmic vesicle</keyword>
<evidence type="ECO:0000259" key="29">
    <source>
        <dbReference type="PROSITE" id="PS50178"/>
    </source>
</evidence>
<evidence type="ECO:0000313" key="32">
    <source>
        <dbReference type="Proteomes" id="UP000531151"/>
    </source>
</evidence>
<evidence type="ECO:0000256" key="14">
    <source>
        <dbReference type="ARBA" id="ARBA00022927"/>
    </source>
</evidence>
<protein>
    <recommendedName>
        <fullName evidence="24">Rabphilin-3A</fullName>
    </recommendedName>
    <alternativeName>
        <fullName evidence="25">Exophilin-1</fullName>
    </alternativeName>
</protein>
<keyword evidence="4" id="KW-0813">Transport</keyword>
<feature type="domain" description="C2" evidence="28">
    <location>
        <begin position="562"/>
        <end position="695"/>
    </location>
</feature>
<dbReference type="InterPro" id="IPR043566">
    <property type="entry name" value="Rabphilin/DOC2/Noc2"/>
</dbReference>
<keyword evidence="16" id="KW-0446">Lipid-binding</keyword>
<dbReference type="Proteomes" id="UP000531151">
    <property type="component" value="Unassembled WGS sequence"/>
</dbReference>
<dbReference type="GO" id="GO:0031267">
    <property type="term" value="F:small GTPase binding"/>
    <property type="evidence" value="ECO:0007669"/>
    <property type="project" value="InterPro"/>
</dbReference>
<feature type="domain" description="FYVE-type" evidence="29">
    <location>
        <begin position="89"/>
        <end position="146"/>
    </location>
</feature>
<keyword evidence="9" id="KW-0677">Repeat</keyword>
<dbReference type="GO" id="GO:0098850">
    <property type="term" value="C:extrinsic component of synaptic vesicle membrane"/>
    <property type="evidence" value="ECO:0007669"/>
    <property type="project" value="TreeGrafter"/>
</dbReference>
<keyword evidence="10 26" id="KW-0863">Zinc-finger</keyword>
<comment type="caution">
    <text evidence="31">The sequence shown here is derived from an EMBL/GenBank/DDBJ whole genome shotgun (WGS) entry which is preliminary data.</text>
</comment>
<feature type="compositionally biased region" description="Acidic residues" evidence="27">
    <location>
        <begin position="355"/>
        <end position="369"/>
    </location>
</feature>
<evidence type="ECO:0000256" key="3">
    <source>
        <dbReference type="ARBA" id="ARBA00004552"/>
    </source>
</evidence>
<keyword evidence="32" id="KW-1185">Reference proteome</keyword>
<feature type="region of interest" description="Disordered" evidence="27">
    <location>
        <begin position="281"/>
        <end position="370"/>
    </location>
</feature>
<dbReference type="GO" id="GO:0008289">
    <property type="term" value="F:lipid binding"/>
    <property type="evidence" value="ECO:0007669"/>
    <property type="project" value="UniProtKB-KW"/>
</dbReference>
<keyword evidence="17" id="KW-0472">Membrane</keyword>
<dbReference type="InterPro" id="IPR001565">
    <property type="entry name" value="Synaptotagmin"/>
</dbReference>
<gene>
    <name evidence="31" type="primary">Rph3a</name>
    <name evidence="31" type="ORF">GEOCAL_R10273</name>
</gene>
<dbReference type="GO" id="GO:0045211">
    <property type="term" value="C:postsynaptic membrane"/>
    <property type="evidence" value="ECO:0007669"/>
    <property type="project" value="UniProtKB-SubCell"/>
</dbReference>
<dbReference type="EMBL" id="VWPV01011863">
    <property type="protein sequence ID" value="NWH59935.1"/>
    <property type="molecule type" value="Genomic_DNA"/>
</dbReference>
<evidence type="ECO:0000256" key="13">
    <source>
        <dbReference type="ARBA" id="ARBA00022843"/>
    </source>
</evidence>
<keyword evidence="11" id="KW-0862">Zinc</keyword>
<accession>A0A7K4J4J9</accession>
<dbReference type="PRINTS" id="PR00360">
    <property type="entry name" value="C2DOMAIN"/>
</dbReference>
<evidence type="ECO:0000256" key="25">
    <source>
        <dbReference type="ARBA" id="ARBA00075517"/>
    </source>
</evidence>
<dbReference type="AlphaFoldDB" id="A0A7K4J4J9"/>
<dbReference type="SMART" id="SM00239">
    <property type="entry name" value="C2"/>
    <property type="match status" value="2"/>
</dbReference>
<keyword evidence="19" id="KW-0966">Cell projection</keyword>
<dbReference type="FunFam" id="3.30.40.10:FF:000182">
    <property type="entry name" value="rabphilin-3A isoform X1"/>
    <property type="match status" value="1"/>
</dbReference>
<evidence type="ECO:0000259" key="30">
    <source>
        <dbReference type="PROSITE" id="PS50916"/>
    </source>
</evidence>
<keyword evidence="18" id="KW-0628">Postsynaptic cell membrane</keyword>
<keyword evidence="5" id="KW-1003">Cell membrane</keyword>
<dbReference type="GO" id="GO:0061669">
    <property type="term" value="P:spontaneous neurotransmitter secretion"/>
    <property type="evidence" value="ECO:0007669"/>
    <property type="project" value="TreeGrafter"/>
</dbReference>
<evidence type="ECO:0000256" key="8">
    <source>
        <dbReference type="ARBA" id="ARBA00022723"/>
    </source>
</evidence>
<evidence type="ECO:0000256" key="27">
    <source>
        <dbReference type="SAM" id="MobiDB-lite"/>
    </source>
</evidence>
<evidence type="ECO:0000256" key="9">
    <source>
        <dbReference type="ARBA" id="ARBA00022737"/>
    </source>
</evidence>
<dbReference type="GO" id="GO:0006887">
    <property type="term" value="P:exocytosis"/>
    <property type="evidence" value="ECO:0007669"/>
    <property type="project" value="TreeGrafter"/>
</dbReference>
<keyword evidence="8" id="KW-0479">Metal-binding</keyword>
<dbReference type="InterPro" id="IPR010911">
    <property type="entry name" value="Rab_BD"/>
</dbReference>
<dbReference type="FunFam" id="2.60.40.150:FF:000032">
    <property type="entry name" value="Double c2-like domain-containing"/>
    <property type="match status" value="1"/>
</dbReference>
<evidence type="ECO:0000256" key="23">
    <source>
        <dbReference type="ARBA" id="ARBA00066191"/>
    </source>
</evidence>
<keyword evidence="12" id="KW-0106">Calcium</keyword>
<dbReference type="GO" id="GO:0017158">
    <property type="term" value="P:regulation of calcium ion-dependent exocytosis"/>
    <property type="evidence" value="ECO:0007669"/>
    <property type="project" value="TreeGrafter"/>
</dbReference>
<dbReference type="Pfam" id="PF02318">
    <property type="entry name" value="FYVE_2"/>
    <property type="match status" value="1"/>
</dbReference>
<evidence type="ECO:0000256" key="15">
    <source>
        <dbReference type="ARBA" id="ARBA00023018"/>
    </source>
</evidence>
<dbReference type="PROSITE" id="PS50916">
    <property type="entry name" value="RABBD"/>
    <property type="match status" value="1"/>
</dbReference>
<dbReference type="InterPro" id="IPR035892">
    <property type="entry name" value="C2_domain_sf"/>
</dbReference>
<dbReference type="SUPFAM" id="SSF57903">
    <property type="entry name" value="FYVE/PHD zinc finger"/>
    <property type="match status" value="1"/>
</dbReference>
<dbReference type="Gene3D" id="3.30.40.10">
    <property type="entry name" value="Zinc/RING finger domain, C3HC4 (zinc finger)"/>
    <property type="match status" value="1"/>
</dbReference>
<reference evidence="31 32" key="1">
    <citation type="submission" date="2019-09" db="EMBL/GenBank/DDBJ databases">
        <title>Bird 10,000 Genomes (B10K) Project - Family phase.</title>
        <authorList>
            <person name="Zhang G."/>
        </authorList>
    </citation>
    <scope>NUCLEOTIDE SEQUENCE [LARGE SCALE GENOMIC DNA]</scope>
    <source>
        <strain evidence="31">B10K-CU-031-07</strain>
        <tissue evidence="31">Muscle</tissue>
    </source>
</reference>
<evidence type="ECO:0000256" key="21">
    <source>
        <dbReference type="ARBA" id="ARBA00034100"/>
    </source>
</evidence>
<evidence type="ECO:0000256" key="19">
    <source>
        <dbReference type="ARBA" id="ARBA00023273"/>
    </source>
</evidence>
<feature type="domain" description="C2" evidence="28">
    <location>
        <begin position="372"/>
        <end position="524"/>
    </location>
</feature>
<comment type="function">
    <text evidence="22">Plays an essential role in docking and fusion steps of regulated exocytosis. At the presynaptic level, RPH3A is recruited by RAB3A to the synaptic vesicle membrane in a GTP-dependent manner where it modulates synaptic vesicle trafficking and calcium-triggered neurotransmitter release. In the post-synaptic compartment, forms a ternary complex with GRIN2A and DLG4 and regulates NMDA receptor stability. Also plays a role in the exocytosis of arginine vasopressin hormone.</text>
</comment>
<feature type="compositionally biased region" description="Pro residues" evidence="27">
    <location>
        <begin position="336"/>
        <end position="347"/>
    </location>
</feature>
<dbReference type="Pfam" id="PF00168">
    <property type="entry name" value="C2"/>
    <property type="match status" value="2"/>
</dbReference>
<dbReference type="SUPFAM" id="SSF49562">
    <property type="entry name" value="C2 domain (Calcium/lipid-binding domain, CaLB)"/>
    <property type="match status" value="2"/>
</dbReference>
<dbReference type="OrthoDB" id="270970at2759"/>
<dbReference type="GO" id="GO:0043197">
    <property type="term" value="C:dendritic spine"/>
    <property type="evidence" value="ECO:0007669"/>
    <property type="project" value="UniProtKB-SubCell"/>
</dbReference>
<keyword evidence="14" id="KW-0653">Protein transport</keyword>
<evidence type="ECO:0000256" key="26">
    <source>
        <dbReference type="PROSITE-ProRule" id="PRU00091"/>
    </source>
</evidence>
<dbReference type="FunFam" id="2.60.40.150:FF:000023">
    <property type="entry name" value="Double C2-like domain-containing protein"/>
    <property type="match status" value="1"/>
</dbReference>
<dbReference type="CDD" id="cd15762">
    <property type="entry name" value="FYVE_RP3A"/>
    <property type="match status" value="1"/>
</dbReference>
<dbReference type="CDD" id="cd08384">
    <property type="entry name" value="C2B_Rabphilin_Doc2"/>
    <property type="match status" value="1"/>
</dbReference>
<dbReference type="GO" id="GO:0006886">
    <property type="term" value="P:intracellular protein transport"/>
    <property type="evidence" value="ECO:0007669"/>
    <property type="project" value="InterPro"/>
</dbReference>
<evidence type="ECO:0000256" key="22">
    <source>
        <dbReference type="ARBA" id="ARBA00060345"/>
    </source>
</evidence>
<evidence type="ECO:0000256" key="16">
    <source>
        <dbReference type="ARBA" id="ARBA00023121"/>
    </source>
</evidence>
<dbReference type="InterPro" id="IPR013083">
    <property type="entry name" value="Znf_RING/FYVE/PHD"/>
</dbReference>
<evidence type="ECO:0000256" key="4">
    <source>
        <dbReference type="ARBA" id="ARBA00022448"/>
    </source>
</evidence>
<dbReference type="CDD" id="cd04035">
    <property type="entry name" value="C2A_Rabphilin_Doc2"/>
    <property type="match status" value="1"/>
</dbReference>
<dbReference type="PANTHER" id="PTHR45729:SF3">
    <property type="entry name" value="RABPHILIN-3A"/>
    <property type="match status" value="1"/>
</dbReference>
<evidence type="ECO:0000256" key="20">
    <source>
        <dbReference type="ARBA" id="ARBA00023329"/>
    </source>
</evidence>
<keyword evidence="6" id="KW-0488">Methylation</keyword>
<feature type="region of interest" description="Disordered" evidence="27">
    <location>
        <begin position="165"/>
        <end position="205"/>
    </location>
</feature>
<evidence type="ECO:0000259" key="28">
    <source>
        <dbReference type="PROSITE" id="PS50004"/>
    </source>
</evidence>
<evidence type="ECO:0000256" key="6">
    <source>
        <dbReference type="ARBA" id="ARBA00022481"/>
    </source>
</evidence>
<evidence type="ECO:0000256" key="10">
    <source>
        <dbReference type="ARBA" id="ARBA00022771"/>
    </source>
</evidence>
<keyword evidence="13" id="KW-0832">Ubl conjugation</keyword>
<dbReference type="PROSITE" id="PS50178">
    <property type="entry name" value="ZF_FYVE"/>
    <property type="match status" value="1"/>
</dbReference>
<evidence type="ECO:0000256" key="12">
    <source>
        <dbReference type="ARBA" id="ARBA00022837"/>
    </source>
</evidence>
<evidence type="ECO:0000256" key="11">
    <source>
        <dbReference type="ARBA" id="ARBA00022833"/>
    </source>
</evidence>
<dbReference type="InterPro" id="IPR017455">
    <property type="entry name" value="Znf_FYVE-rel"/>
</dbReference>
<organism evidence="31 32">
    <name type="scientific">Geococcyx californianus</name>
    <name type="common">Greater roadrunner</name>
    <name type="synonym">Saurothera californiana</name>
    <dbReference type="NCBI Taxonomy" id="8947"/>
    <lineage>
        <taxon>Eukaryota</taxon>
        <taxon>Metazoa</taxon>
        <taxon>Chordata</taxon>
        <taxon>Craniata</taxon>
        <taxon>Vertebrata</taxon>
        <taxon>Euteleostomi</taxon>
        <taxon>Archelosauria</taxon>
        <taxon>Archosauria</taxon>
        <taxon>Dinosauria</taxon>
        <taxon>Saurischia</taxon>
        <taxon>Theropoda</taxon>
        <taxon>Coelurosauria</taxon>
        <taxon>Aves</taxon>
        <taxon>Neognathae</taxon>
        <taxon>Neoaves</taxon>
        <taxon>Otidimorphae</taxon>
        <taxon>Cuculiformes</taxon>
        <taxon>Neomorphidae</taxon>
        <taxon>Geococcyx</taxon>
    </lineage>
</organism>
<evidence type="ECO:0000256" key="5">
    <source>
        <dbReference type="ARBA" id="ARBA00022475"/>
    </source>
</evidence>
<feature type="non-terminal residue" evidence="31">
    <location>
        <position position="706"/>
    </location>
</feature>
<dbReference type="InterPro" id="IPR011011">
    <property type="entry name" value="Znf_FYVE_PHD"/>
</dbReference>
<dbReference type="InterPro" id="IPR047022">
    <property type="entry name" value="Rabphilin_Doc2_C2A"/>
</dbReference>
<name>A0A7K4J4J9_GEOCA</name>
<dbReference type="InterPro" id="IPR041282">
    <property type="entry name" value="FYVE_2"/>
</dbReference>
<evidence type="ECO:0000256" key="1">
    <source>
        <dbReference type="ARBA" id="ARBA00004170"/>
    </source>
</evidence>
<dbReference type="PRINTS" id="PR00399">
    <property type="entry name" value="SYNAPTOTAGMN"/>
</dbReference>
<evidence type="ECO:0000313" key="31">
    <source>
        <dbReference type="EMBL" id="NWH59935.1"/>
    </source>
</evidence>
<proteinExistence type="predicted"/>
<dbReference type="Gene3D" id="2.60.40.150">
    <property type="entry name" value="C2 domain"/>
    <property type="match status" value="2"/>
</dbReference>